<proteinExistence type="predicted"/>
<evidence type="ECO:0000313" key="2">
    <source>
        <dbReference type="EMBL" id="KAK1741260.1"/>
    </source>
</evidence>
<organism evidence="2 3">
    <name type="scientific">Skeletonema marinoi</name>
    <dbReference type="NCBI Taxonomy" id="267567"/>
    <lineage>
        <taxon>Eukaryota</taxon>
        <taxon>Sar</taxon>
        <taxon>Stramenopiles</taxon>
        <taxon>Ochrophyta</taxon>
        <taxon>Bacillariophyta</taxon>
        <taxon>Coscinodiscophyceae</taxon>
        <taxon>Thalassiosirophycidae</taxon>
        <taxon>Thalassiosirales</taxon>
        <taxon>Skeletonemataceae</taxon>
        <taxon>Skeletonema</taxon>
        <taxon>Skeletonema marinoi-dohrnii complex</taxon>
    </lineage>
</organism>
<dbReference type="Proteomes" id="UP001224775">
    <property type="component" value="Unassembled WGS sequence"/>
</dbReference>
<accession>A0AAD8YA33</accession>
<evidence type="ECO:0000313" key="3">
    <source>
        <dbReference type="Proteomes" id="UP001224775"/>
    </source>
</evidence>
<dbReference type="Gene3D" id="3.40.50.300">
    <property type="entry name" value="P-loop containing nucleotide triphosphate hydrolases"/>
    <property type="match status" value="1"/>
</dbReference>
<evidence type="ECO:0000256" key="1">
    <source>
        <dbReference type="SAM" id="MobiDB-lite"/>
    </source>
</evidence>
<gene>
    <name evidence="2" type="ORF">QTG54_007738</name>
</gene>
<comment type="caution">
    <text evidence="2">The sequence shown here is derived from an EMBL/GenBank/DDBJ whole genome shotgun (WGS) entry which is preliminary data.</text>
</comment>
<feature type="region of interest" description="Disordered" evidence="1">
    <location>
        <begin position="255"/>
        <end position="288"/>
    </location>
</feature>
<name>A0AAD8YA33_9STRA</name>
<sequence>MWWQHQICSNRLCFRTPGTGKSFTGDYMTVMHDYHHVDGDIPLKHMCLVPEYKEMAEKMFIEGDWEPYFSELARLTLEGAKDNDKVVLSHATDKNEMRDHVIKQIIEGGASEDKITIIQLTIDPKVKARGLYHRTARMAEQSGMTMTECCKAFMEFEGEMTEEKWINMTLEAEAAQPEDGFEVHPKAIMVDISGRDVTHFDNVDKALGLTRSTEVPYESICAKVKPIDEARDKKVMESGFMEAFVEIIARAEAQNGQSSSLAIEEEDTSEEVEARRKSLITTGKICEE</sequence>
<dbReference type="AlphaFoldDB" id="A0AAD8YA33"/>
<keyword evidence="3" id="KW-1185">Reference proteome</keyword>
<dbReference type="InterPro" id="IPR027417">
    <property type="entry name" value="P-loop_NTPase"/>
</dbReference>
<dbReference type="EMBL" id="JATAAI010000013">
    <property type="protein sequence ID" value="KAK1741260.1"/>
    <property type="molecule type" value="Genomic_DNA"/>
</dbReference>
<protein>
    <submittedName>
        <fullName evidence="2">Uncharacterized protein</fullName>
    </submittedName>
</protein>
<reference evidence="2" key="1">
    <citation type="submission" date="2023-06" db="EMBL/GenBank/DDBJ databases">
        <title>Survivors Of The Sea: Transcriptome response of Skeletonema marinoi to long-term dormancy.</title>
        <authorList>
            <person name="Pinder M.I.M."/>
            <person name="Kourtchenko O."/>
            <person name="Robertson E.K."/>
            <person name="Larsson T."/>
            <person name="Maumus F."/>
            <person name="Osuna-Cruz C.M."/>
            <person name="Vancaester E."/>
            <person name="Stenow R."/>
            <person name="Vandepoele K."/>
            <person name="Ploug H."/>
            <person name="Bruchert V."/>
            <person name="Godhe A."/>
            <person name="Topel M."/>
        </authorList>
    </citation>
    <scope>NUCLEOTIDE SEQUENCE</scope>
    <source>
        <strain evidence="2">R05AC</strain>
    </source>
</reference>